<dbReference type="EMBL" id="LSMT01000187">
    <property type="protein sequence ID" value="PFX24064.1"/>
    <property type="molecule type" value="Genomic_DNA"/>
</dbReference>
<dbReference type="AlphaFoldDB" id="A0A2B4S031"/>
<dbReference type="OrthoDB" id="272077at2759"/>
<protein>
    <submittedName>
        <fullName evidence="3">Protein sel-1-like 3</fullName>
    </submittedName>
</protein>
<dbReference type="STRING" id="50429.A0A2B4S031"/>
<keyword evidence="4" id="KW-1185">Reference proteome</keyword>
<dbReference type="SUPFAM" id="SSF49899">
    <property type="entry name" value="Concanavalin A-like lectins/glucanases"/>
    <property type="match status" value="1"/>
</dbReference>
<evidence type="ECO:0000313" key="3">
    <source>
        <dbReference type="EMBL" id="PFX24064.1"/>
    </source>
</evidence>
<keyword evidence="2" id="KW-0732">Signal</keyword>
<dbReference type="InterPro" id="IPR011990">
    <property type="entry name" value="TPR-like_helical_dom_sf"/>
</dbReference>
<dbReference type="PANTHER" id="PTHR44444">
    <property type="entry name" value="PROTEIN SEL-1 HOMOLOG 3"/>
    <property type="match status" value="1"/>
</dbReference>
<dbReference type="Pfam" id="PF08238">
    <property type="entry name" value="Sel1"/>
    <property type="match status" value="7"/>
</dbReference>
<name>A0A2B4S031_STYPI</name>
<gene>
    <name evidence="3" type="primary">SEL1L3</name>
    <name evidence="3" type="ORF">AWC38_SpisGene11337</name>
</gene>
<sequence>MASVDVLLFTSCLFQVIVSGKAKRAEPGVTLDIPSDFHERMKAYDDFVEIIGAPSHAEAEFDIVLSYRTKEARLLSVEIISVGIEGEERSEFKYTLVVSHRTEGTQRFRVRVTLRDSLMYFENKALNIFPDLYVEQIQVTITLLDLLPSGVDSKPVLAGDFLVLPLTSPWRRPQKPGFSFSWPWEHLVRHKQWKIVKCMHLKDIVDLLTFPVALTGKETGVKRILPPLAWPRKELAEAHSKTKPRFTISTWIFIFEPCLDGLCGILNHRSTTLLTPLLSITSSGLLHIQVQYTPDLGYAFVVNSRLPLKKWIQIVMSVDDKTIYVSTRHYDGHVFEKEENAIHKEFPYGTFSYKDTDGFWVLGGTEGSQTFKGIIGHTRIYRRHLLFPNQVFSPPRDHIMFHMALKDHSVACGERIVDLHESVLEDIKKESGDNENCAANHRSLMDLISNRNNIQSQVPLSGETPEVDDIIREAMRYHHNDLVSVAEFLHQLANEKLVNGGTNAGEALAIFRVSSCMGHVKSQYMTGVMNMIGLGVPQHEIEGWKYLMLGAVNDHALSQMALAYRHFIGADGLHRDCDIAIGYYKAAAMTTDKLLQEHQEINTHSEAVRLDDYDELANHKGNESDMFQWLTHQALHGLTDAQNVLAEMYYYGKRGLHRDLNRAVKYYQMGADKGDPEGLYNLGVSLLRGHGVEQNETEAIKMFQMSAEQDFPPALNALGFYEVNTRQNYSGAAVYFKRAAEKGDRDGLTNLAVSYDNGWVEGHPPDKKEAFKYWFEAATKGHPGSCLTVGEGVSSGLHVERNCPMGVVYLRFVAEQNPEVGRLMRRGLEAYYQGNMYQSLVYFIFAAEVGMEVPLYNAAMLCEENRDELNSATAVDCTWHYYNRSAAMGWVFAMIKVGDNHWYGKTVPQNITFAAEMYAEAASKNDPPQAVYNLAYMVEYNYSLNGIHWNNVNKEDILQGNLSFAASLYEKCRDALENNNESFWPCAFGVVRVQIKMFWQNHSVIAQVTAVTVTFLVGVCTVWIFLSEGNGL</sequence>
<dbReference type="InterPro" id="IPR013320">
    <property type="entry name" value="ConA-like_dom_sf"/>
</dbReference>
<comment type="caution">
    <text evidence="3">The sequence shown here is derived from an EMBL/GenBank/DDBJ whole genome shotgun (WGS) entry which is preliminary data.</text>
</comment>
<accession>A0A2B4S031</accession>
<evidence type="ECO:0000256" key="2">
    <source>
        <dbReference type="SAM" id="SignalP"/>
    </source>
</evidence>
<proteinExistence type="predicted"/>
<evidence type="ECO:0000256" key="1">
    <source>
        <dbReference type="SAM" id="Phobius"/>
    </source>
</evidence>
<dbReference type="InterPro" id="IPR042756">
    <property type="entry name" value="Sel-1L3"/>
</dbReference>
<dbReference type="SMART" id="SM00671">
    <property type="entry name" value="SEL1"/>
    <property type="match status" value="8"/>
</dbReference>
<feature type="transmembrane region" description="Helical" evidence="1">
    <location>
        <begin position="1004"/>
        <end position="1026"/>
    </location>
</feature>
<keyword evidence="1" id="KW-1133">Transmembrane helix</keyword>
<feature type="signal peptide" evidence="2">
    <location>
        <begin position="1"/>
        <end position="22"/>
    </location>
</feature>
<dbReference type="Gene3D" id="1.25.40.10">
    <property type="entry name" value="Tetratricopeptide repeat domain"/>
    <property type="match status" value="3"/>
</dbReference>
<dbReference type="PANTHER" id="PTHR44444:SF6">
    <property type="entry name" value="LAMININ G DOMAIN-CONTAINING PROTEIN"/>
    <property type="match status" value="1"/>
</dbReference>
<organism evidence="3 4">
    <name type="scientific">Stylophora pistillata</name>
    <name type="common">Smooth cauliflower coral</name>
    <dbReference type="NCBI Taxonomy" id="50429"/>
    <lineage>
        <taxon>Eukaryota</taxon>
        <taxon>Metazoa</taxon>
        <taxon>Cnidaria</taxon>
        <taxon>Anthozoa</taxon>
        <taxon>Hexacorallia</taxon>
        <taxon>Scleractinia</taxon>
        <taxon>Astrocoeniina</taxon>
        <taxon>Pocilloporidae</taxon>
        <taxon>Stylophora</taxon>
    </lineage>
</organism>
<dbReference type="SUPFAM" id="SSF81901">
    <property type="entry name" value="HCP-like"/>
    <property type="match status" value="3"/>
</dbReference>
<feature type="chain" id="PRO_5012970743" evidence="2">
    <location>
        <begin position="23"/>
        <end position="1032"/>
    </location>
</feature>
<keyword evidence="1" id="KW-0812">Transmembrane</keyword>
<dbReference type="Proteomes" id="UP000225706">
    <property type="component" value="Unassembled WGS sequence"/>
</dbReference>
<dbReference type="InterPro" id="IPR006597">
    <property type="entry name" value="Sel1-like"/>
</dbReference>
<evidence type="ECO:0000313" key="4">
    <source>
        <dbReference type="Proteomes" id="UP000225706"/>
    </source>
</evidence>
<keyword evidence="1" id="KW-0472">Membrane</keyword>
<reference evidence="4" key="1">
    <citation type="journal article" date="2017" name="bioRxiv">
        <title>Comparative analysis of the genomes of Stylophora pistillata and Acropora digitifera provides evidence for extensive differences between species of corals.</title>
        <authorList>
            <person name="Voolstra C.R."/>
            <person name="Li Y."/>
            <person name="Liew Y.J."/>
            <person name="Baumgarten S."/>
            <person name="Zoccola D."/>
            <person name="Flot J.-F."/>
            <person name="Tambutte S."/>
            <person name="Allemand D."/>
            <person name="Aranda M."/>
        </authorList>
    </citation>
    <scope>NUCLEOTIDE SEQUENCE [LARGE SCALE GENOMIC DNA]</scope>
</reference>